<dbReference type="Gene3D" id="3.40.50.720">
    <property type="entry name" value="NAD(P)-binding Rossmann-like Domain"/>
    <property type="match status" value="1"/>
</dbReference>
<dbReference type="PRINTS" id="PR00080">
    <property type="entry name" value="SDRFAMILY"/>
</dbReference>
<accession>A0A2T8HFS1</accession>
<dbReference type="InterPro" id="IPR020904">
    <property type="entry name" value="Sc_DH/Rdtase_CS"/>
</dbReference>
<proteinExistence type="inferred from homology"/>
<evidence type="ECO:0000256" key="2">
    <source>
        <dbReference type="ARBA" id="ARBA00023002"/>
    </source>
</evidence>
<dbReference type="FunFam" id="3.40.50.720:FF:000084">
    <property type="entry name" value="Short-chain dehydrogenase reductase"/>
    <property type="match status" value="1"/>
</dbReference>
<dbReference type="InterPro" id="IPR036291">
    <property type="entry name" value="NAD(P)-bd_dom_sf"/>
</dbReference>
<dbReference type="GO" id="GO:0048038">
    <property type="term" value="F:quinone binding"/>
    <property type="evidence" value="ECO:0007669"/>
    <property type="project" value="TreeGrafter"/>
</dbReference>
<organism evidence="3 4">
    <name type="scientific">Sphingobacterium corticibacter</name>
    <dbReference type="NCBI Taxonomy" id="2171749"/>
    <lineage>
        <taxon>Bacteria</taxon>
        <taxon>Pseudomonadati</taxon>
        <taxon>Bacteroidota</taxon>
        <taxon>Sphingobacteriia</taxon>
        <taxon>Sphingobacteriales</taxon>
        <taxon>Sphingobacteriaceae</taxon>
        <taxon>Sphingobacterium</taxon>
    </lineage>
</organism>
<dbReference type="PROSITE" id="PS00061">
    <property type="entry name" value="ADH_SHORT"/>
    <property type="match status" value="1"/>
</dbReference>
<evidence type="ECO:0000313" key="3">
    <source>
        <dbReference type="EMBL" id="PVH24291.1"/>
    </source>
</evidence>
<name>A0A2T8HFS1_9SPHI</name>
<dbReference type="NCBIfam" id="NF005095">
    <property type="entry name" value="PRK06523.1"/>
    <property type="match status" value="1"/>
</dbReference>
<dbReference type="GO" id="GO:0016616">
    <property type="term" value="F:oxidoreductase activity, acting on the CH-OH group of donors, NAD or NADP as acceptor"/>
    <property type="evidence" value="ECO:0007669"/>
    <property type="project" value="TreeGrafter"/>
</dbReference>
<dbReference type="EMBL" id="QDKG01000006">
    <property type="protein sequence ID" value="PVH24291.1"/>
    <property type="molecule type" value="Genomic_DNA"/>
</dbReference>
<dbReference type="InterPro" id="IPR002347">
    <property type="entry name" value="SDR_fam"/>
</dbReference>
<dbReference type="RefSeq" id="WP_116776689.1">
    <property type="nucleotide sequence ID" value="NZ_QDKG01000006.1"/>
</dbReference>
<evidence type="ECO:0000313" key="4">
    <source>
        <dbReference type="Proteomes" id="UP000245627"/>
    </source>
</evidence>
<dbReference type="SUPFAM" id="SSF51735">
    <property type="entry name" value="NAD(P)-binding Rossmann-fold domains"/>
    <property type="match status" value="1"/>
</dbReference>
<comment type="caution">
    <text evidence="3">The sequence shown here is derived from an EMBL/GenBank/DDBJ whole genome shotgun (WGS) entry which is preliminary data.</text>
</comment>
<dbReference type="Pfam" id="PF13561">
    <property type="entry name" value="adh_short_C2"/>
    <property type="match status" value="1"/>
</dbReference>
<reference evidence="3 4" key="1">
    <citation type="submission" date="2018-04" db="EMBL/GenBank/DDBJ databases">
        <title>Sphingobacterium cortibacter sp. nov.</title>
        <authorList>
            <person name="Li Y."/>
        </authorList>
    </citation>
    <scope>NUCLEOTIDE SEQUENCE [LARGE SCALE GENOMIC DNA]</scope>
    <source>
        <strain evidence="3 4">2c-3</strain>
    </source>
</reference>
<keyword evidence="2" id="KW-0560">Oxidoreductase</keyword>
<dbReference type="PRINTS" id="PR00081">
    <property type="entry name" value="GDHRDH"/>
</dbReference>
<sequence length="258" mass="27843">MKKSLSNKVALVTGGTKGIGRAIADKLSREGINVIITARSEPQDNDLNHYFIKADHSKADVGQILLKEIEEKFGKIDIIVNNAGANLTPGGGFNFINDEDWENEIQLNLMSAVRVNKALIPLMLKQKKGTIVNISMNPAIQPIWEMTMAYSASKAALNSYSKSLASELGPSGIRVNTVSPGLVKTPQMQSYVDSISKDSGVLPEEIIKNILDKLGNVPLGRPAEPSEIADLVRFLCSDESTYITGSIYQIDGGSLAVV</sequence>
<dbReference type="PANTHER" id="PTHR42760:SF133">
    <property type="entry name" value="3-OXOACYL-[ACYL-CARRIER-PROTEIN] REDUCTASE"/>
    <property type="match status" value="1"/>
</dbReference>
<dbReference type="AlphaFoldDB" id="A0A2T8HFS1"/>
<dbReference type="GO" id="GO:0006633">
    <property type="term" value="P:fatty acid biosynthetic process"/>
    <property type="evidence" value="ECO:0007669"/>
    <property type="project" value="TreeGrafter"/>
</dbReference>
<comment type="similarity">
    <text evidence="1">Belongs to the short-chain dehydrogenases/reductases (SDR) family.</text>
</comment>
<dbReference type="OrthoDB" id="9804774at2"/>
<protein>
    <submittedName>
        <fullName evidence="3">Short-chain dehydrogenase</fullName>
    </submittedName>
</protein>
<dbReference type="Proteomes" id="UP000245627">
    <property type="component" value="Unassembled WGS sequence"/>
</dbReference>
<dbReference type="CDD" id="cd05233">
    <property type="entry name" value="SDR_c"/>
    <property type="match status" value="1"/>
</dbReference>
<evidence type="ECO:0000256" key="1">
    <source>
        <dbReference type="ARBA" id="ARBA00006484"/>
    </source>
</evidence>
<gene>
    <name evidence="3" type="ORF">DC487_14490</name>
</gene>
<dbReference type="PANTHER" id="PTHR42760">
    <property type="entry name" value="SHORT-CHAIN DEHYDROGENASES/REDUCTASES FAMILY MEMBER"/>
    <property type="match status" value="1"/>
</dbReference>
<keyword evidence="4" id="KW-1185">Reference proteome</keyword>